<keyword evidence="3 5" id="KW-0067">ATP-binding</keyword>
<evidence type="ECO:0000259" key="7">
    <source>
        <dbReference type="PROSITE" id="PS51186"/>
    </source>
</evidence>
<keyword evidence="1" id="KW-0436">Ligase</keyword>
<dbReference type="Proteomes" id="UP000192418">
    <property type="component" value="Unassembled WGS sequence"/>
</dbReference>
<dbReference type="Pfam" id="PF13607">
    <property type="entry name" value="Succ_CoA_lig"/>
    <property type="match status" value="1"/>
</dbReference>
<dbReference type="InterPro" id="IPR016102">
    <property type="entry name" value="Succinyl-CoA_synth-like"/>
</dbReference>
<comment type="similarity">
    <text evidence="4">In the N-terminal section; belongs to the acetate CoA ligase alpha subunit family.</text>
</comment>
<dbReference type="PANTHER" id="PTHR43334:SF1">
    <property type="entry name" value="3-HYDROXYPROPIONATE--COA LIGASE [ADP-FORMING]"/>
    <property type="match status" value="1"/>
</dbReference>
<feature type="domain" description="ATP-grasp" evidence="6">
    <location>
        <begin position="496"/>
        <end position="532"/>
    </location>
</feature>
<dbReference type="GO" id="GO:0043758">
    <property type="term" value="F:acetate-CoA ligase (ADP-forming) activity"/>
    <property type="evidence" value="ECO:0007669"/>
    <property type="project" value="InterPro"/>
</dbReference>
<dbReference type="SMART" id="SM00881">
    <property type="entry name" value="CoA_binding"/>
    <property type="match status" value="1"/>
</dbReference>
<dbReference type="InterPro" id="IPR036291">
    <property type="entry name" value="NAD(P)-bd_dom_sf"/>
</dbReference>
<dbReference type="FunFam" id="3.30.1490.20:FF:000020">
    <property type="entry name" value="Protein lysine acetyltransferase"/>
    <property type="match status" value="1"/>
</dbReference>
<dbReference type="SUPFAM" id="SSF56059">
    <property type="entry name" value="Glutathione synthetase ATP-binding domain-like"/>
    <property type="match status" value="1"/>
</dbReference>
<dbReference type="GO" id="GO:0046872">
    <property type="term" value="F:metal ion binding"/>
    <property type="evidence" value="ECO:0007669"/>
    <property type="project" value="InterPro"/>
</dbReference>
<dbReference type="PROSITE" id="PS51186">
    <property type="entry name" value="GNAT"/>
    <property type="match status" value="1"/>
</dbReference>
<dbReference type="OrthoDB" id="9791027at2"/>
<evidence type="ECO:0000256" key="2">
    <source>
        <dbReference type="ARBA" id="ARBA00022741"/>
    </source>
</evidence>
<dbReference type="InterPro" id="IPR011761">
    <property type="entry name" value="ATP-grasp"/>
</dbReference>
<dbReference type="InterPro" id="IPR000182">
    <property type="entry name" value="GNAT_dom"/>
</dbReference>
<dbReference type="EMBL" id="FWXY01000019">
    <property type="protein sequence ID" value="SMC99573.1"/>
    <property type="molecule type" value="Genomic_DNA"/>
</dbReference>
<evidence type="ECO:0000256" key="5">
    <source>
        <dbReference type="PROSITE-ProRule" id="PRU00409"/>
    </source>
</evidence>
<evidence type="ECO:0000256" key="4">
    <source>
        <dbReference type="ARBA" id="ARBA00060888"/>
    </source>
</evidence>
<sequence>MGTINMHRMFNPKSVAVIGAGERPGRIGAAIMNNLLNCEFPGEVYPVNPKYDTVMGLPCFSRVSAIGKPVDTAIIATPITGVPDIVEECATAALAGAVIISSGGKEMGASGRRIEKKIMERVKKTNLRIIGPNCLGIVNTAKKFNASFAHQSPLPGKMAFLSQSGAVCTSVLDMAMRENVGFSHFVSLGTMMDVDFADMIDYLGSLKSVESIVMYVENLTNIRSFMSAARSVSRIKPIIALKSGRSKAGARAAASHTGALAGEDSVYDAAFKRAGILRVNEFEELFDCAEFLAKQKQPRGKRLAIITNSGGPGVMAADALAEYGVEPAELSPETIKQLDQFLPANWSRANPVDILGDSPPKHYLQAVRICLDAPEVDGLLLLCSPAGTLNLPELARPLAELLKKTPCPVFTAWIGGIDVDKARQILNQSGIITYDAPERAVRAFVDLYQYAGNIRALQEIPIRTDKRLLIDRAGANRIIKEGLEQGNGILTELEAKKLLEAYGIPVNPTELAVSHTHAVAVAENMGFPVVMKICSRDILHKSDAGGVLLNLEDRDDVKIGFQKLMDNALAYAPDADIAGVTLQPMSLAADYELILGARQDKDFGPILLFGMGGILTEIFKDMATALPPLNRPLARRLIMETKISQVLHGYRNIKKIDLEAMEETLIRLGRLVSDFPEIQEMDINPMMVKQGKYFAVDARVLLTPTTATGSSHLVISPYPWQYETVDETIDGISIFIRPIRPGDASLVIEHFNALSPRSVYMRFFTPVKQLSHSMLVRLTQIDYDREIALVALVHEEKKQKMAGIARVIFEPDGKSGEFAVAVADQWQGKGIGASLLKRCLSYTKNKGLTRVWGLVIAENRQMVKLGKKLGFDIRMVPGSSEYELEIDLTAHNAMGQPGKT</sequence>
<keyword evidence="2 5" id="KW-0547">Nucleotide-binding</keyword>
<reference evidence="8 9" key="1">
    <citation type="submission" date="2017-04" db="EMBL/GenBank/DDBJ databases">
        <authorList>
            <person name="Afonso C.L."/>
            <person name="Miller P.J."/>
            <person name="Scott M.A."/>
            <person name="Spackman E."/>
            <person name="Goraichik I."/>
            <person name="Dimitrov K.M."/>
            <person name="Suarez D.L."/>
            <person name="Swayne D.E."/>
        </authorList>
    </citation>
    <scope>NUCLEOTIDE SEQUENCE [LARGE SCALE GENOMIC DNA]</scope>
    <source>
        <strain evidence="8 9">DSM 3385</strain>
    </source>
</reference>
<dbReference type="STRING" id="1121400.SAMN02746065_11974"/>
<name>A0A1W2DQA8_9BACT</name>
<dbReference type="InterPro" id="IPR051538">
    <property type="entry name" value="Acyl-CoA_Synth/Transferase"/>
</dbReference>
<dbReference type="Pfam" id="PF19045">
    <property type="entry name" value="Ligase_CoA_2"/>
    <property type="match status" value="1"/>
</dbReference>
<evidence type="ECO:0000256" key="1">
    <source>
        <dbReference type="ARBA" id="ARBA00022598"/>
    </source>
</evidence>
<keyword evidence="8" id="KW-0808">Transferase</keyword>
<evidence type="ECO:0000313" key="8">
    <source>
        <dbReference type="EMBL" id="SMC99573.1"/>
    </source>
</evidence>
<evidence type="ECO:0000313" key="9">
    <source>
        <dbReference type="Proteomes" id="UP000192418"/>
    </source>
</evidence>
<dbReference type="InterPro" id="IPR003781">
    <property type="entry name" value="CoA-bd"/>
</dbReference>
<dbReference type="Pfam" id="PF00583">
    <property type="entry name" value="Acetyltransf_1"/>
    <property type="match status" value="1"/>
</dbReference>
<dbReference type="InterPro" id="IPR016181">
    <property type="entry name" value="Acyl_CoA_acyltransferase"/>
</dbReference>
<evidence type="ECO:0000259" key="6">
    <source>
        <dbReference type="PROSITE" id="PS50975"/>
    </source>
</evidence>
<dbReference type="Gene3D" id="3.30.1490.20">
    <property type="entry name" value="ATP-grasp fold, A domain"/>
    <property type="match status" value="1"/>
</dbReference>
<dbReference type="Gene3D" id="3.40.50.720">
    <property type="entry name" value="NAD(P)-binding Rossmann-like Domain"/>
    <property type="match status" value="1"/>
</dbReference>
<dbReference type="Gene3D" id="3.40.630.30">
    <property type="match status" value="1"/>
</dbReference>
<dbReference type="InterPro" id="IPR032875">
    <property type="entry name" value="Succ_CoA_lig_flav_dom"/>
</dbReference>
<dbReference type="Pfam" id="PF13549">
    <property type="entry name" value="ATP-grasp_5"/>
    <property type="match status" value="1"/>
</dbReference>
<evidence type="ECO:0000256" key="3">
    <source>
        <dbReference type="ARBA" id="ARBA00022840"/>
    </source>
</evidence>
<keyword evidence="9" id="KW-1185">Reference proteome</keyword>
<dbReference type="Pfam" id="PF13380">
    <property type="entry name" value="CoA_binding_2"/>
    <property type="match status" value="1"/>
</dbReference>
<dbReference type="PROSITE" id="PS50975">
    <property type="entry name" value="ATP_GRASP"/>
    <property type="match status" value="1"/>
</dbReference>
<gene>
    <name evidence="8" type="ORF">SAMN02746065_11974</name>
</gene>
<dbReference type="PANTHER" id="PTHR43334">
    <property type="entry name" value="ACETATE--COA LIGASE [ADP-FORMING]"/>
    <property type="match status" value="1"/>
</dbReference>
<accession>A0A1W2DQA8</accession>
<dbReference type="InterPro" id="IPR043938">
    <property type="entry name" value="Ligase_CoA_dom"/>
</dbReference>
<organism evidence="8 9">
    <name type="scientific">Desulfocicer vacuolatum DSM 3385</name>
    <dbReference type="NCBI Taxonomy" id="1121400"/>
    <lineage>
        <taxon>Bacteria</taxon>
        <taxon>Pseudomonadati</taxon>
        <taxon>Thermodesulfobacteriota</taxon>
        <taxon>Desulfobacteria</taxon>
        <taxon>Desulfobacterales</taxon>
        <taxon>Desulfobacteraceae</taxon>
        <taxon>Desulfocicer</taxon>
    </lineage>
</organism>
<dbReference type="SUPFAM" id="SSF52210">
    <property type="entry name" value="Succinyl-CoA synthetase domains"/>
    <property type="match status" value="2"/>
</dbReference>
<dbReference type="Gene3D" id="3.40.50.261">
    <property type="entry name" value="Succinyl-CoA synthetase domains"/>
    <property type="match status" value="2"/>
</dbReference>
<feature type="domain" description="N-acetyltransferase" evidence="7">
    <location>
        <begin position="734"/>
        <end position="889"/>
    </location>
</feature>
<dbReference type="InterPro" id="IPR013815">
    <property type="entry name" value="ATP_grasp_subdomain_1"/>
</dbReference>
<dbReference type="SUPFAM" id="SSF51735">
    <property type="entry name" value="NAD(P)-binding Rossmann-fold domains"/>
    <property type="match status" value="1"/>
</dbReference>
<dbReference type="GO" id="GO:0005524">
    <property type="term" value="F:ATP binding"/>
    <property type="evidence" value="ECO:0007669"/>
    <property type="project" value="UniProtKB-UniRule"/>
</dbReference>
<proteinExistence type="inferred from homology"/>
<dbReference type="SUPFAM" id="SSF55729">
    <property type="entry name" value="Acyl-CoA N-acyltransferases (Nat)"/>
    <property type="match status" value="1"/>
</dbReference>
<dbReference type="AlphaFoldDB" id="A0A1W2DQA8"/>
<protein>
    <submittedName>
        <fullName evidence="8">Acetyltransferase</fullName>
    </submittedName>
</protein>
<dbReference type="Gene3D" id="3.30.470.20">
    <property type="entry name" value="ATP-grasp fold, B domain"/>
    <property type="match status" value="1"/>
</dbReference>
<dbReference type="CDD" id="cd04301">
    <property type="entry name" value="NAT_SF"/>
    <property type="match status" value="1"/>
</dbReference>
<dbReference type="GO" id="GO:0016747">
    <property type="term" value="F:acyltransferase activity, transferring groups other than amino-acyl groups"/>
    <property type="evidence" value="ECO:0007669"/>
    <property type="project" value="InterPro"/>
</dbReference>